<accession>A0A3B3B8F0</accession>
<dbReference type="AlphaFoldDB" id="A0A3B3B8F0"/>
<name>A0A3B3B8F0_ORYME</name>
<dbReference type="GeneTree" id="ENSGT00940000177011"/>
<feature type="region of interest" description="Disordered" evidence="1">
    <location>
        <begin position="81"/>
        <end position="114"/>
    </location>
</feature>
<reference evidence="2" key="2">
    <citation type="submission" date="2025-09" db="UniProtKB">
        <authorList>
            <consortium name="Ensembl"/>
        </authorList>
    </citation>
    <scope>IDENTIFICATION</scope>
</reference>
<protein>
    <submittedName>
        <fullName evidence="2">Uncharacterized protein</fullName>
    </submittedName>
</protein>
<organism evidence="2 3">
    <name type="scientific">Oryzias melastigma</name>
    <name type="common">Marine medaka</name>
    <dbReference type="NCBI Taxonomy" id="30732"/>
    <lineage>
        <taxon>Eukaryota</taxon>
        <taxon>Metazoa</taxon>
        <taxon>Chordata</taxon>
        <taxon>Craniata</taxon>
        <taxon>Vertebrata</taxon>
        <taxon>Euteleostomi</taxon>
        <taxon>Actinopterygii</taxon>
        <taxon>Neopterygii</taxon>
        <taxon>Teleostei</taxon>
        <taxon>Neoteleostei</taxon>
        <taxon>Acanthomorphata</taxon>
        <taxon>Ovalentaria</taxon>
        <taxon>Atherinomorphae</taxon>
        <taxon>Beloniformes</taxon>
        <taxon>Adrianichthyidae</taxon>
        <taxon>Oryziinae</taxon>
        <taxon>Oryzias</taxon>
    </lineage>
</organism>
<dbReference type="Proteomes" id="UP000261560">
    <property type="component" value="Unplaced"/>
</dbReference>
<feature type="compositionally biased region" description="Low complexity" evidence="1">
    <location>
        <begin position="81"/>
        <end position="95"/>
    </location>
</feature>
<reference evidence="2" key="1">
    <citation type="submission" date="2025-08" db="UniProtKB">
        <authorList>
            <consortium name="Ensembl"/>
        </authorList>
    </citation>
    <scope>IDENTIFICATION</scope>
</reference>
<dbReference type="PaxDb" id="30732-ENSOMEP00000001825"/>
<evidence type="ECO:0000256" key="1">
    <source>
        <dbReference type="SAM" id="MobiDB-lite"/>
    </source>
</evidence>
<dbReference type="Ensembl" id="ENSOMET00000013526.1">
    <property type="protein sequence ID" value="ENSOMEP00000001825.1"/>
    <property type="gene ID" value="ENSOMEG00000002752.1"/>
</dbReference>
<dbReference type="OMA" id="RRCSMVT"/>
<keyword evidence="3" id="KW-1185">Reference proteome</keyword>
<proteinExistence type="predicted"/>
<evidence type="ECO:0000313" key="2">
    <source>
        <dbReference type="Ensembl" id="ENSOMEP00000001825.1"/>
    </source>
</evidence>
<evidence type="ECO:0000313" key="3">
    <source>
        <dbReference type="Proteomes" id="UP000261560"/>
    </source>
</evidence>
<sequence length="114" mass="12583">IWEPFLFGSPSAPITFPKARMLPVLKMRSDPAKSTKWNLEDSICGPELAVVPLGLKIVCERLELGFICVAPVCLAVFPDSSKLSTSSRASTSHSFTPHRTIVQMKKNTKTHKDD</sequence>